<name>A0AA86VXZ5_9FABA</name>
<dbReference type="AlphaFoldDB" id="A0AA86VXZ5"/>
<dbReference type="EMBL" id="OY731400">
    <property type="protein sequence ID" value="CAJ1944964.1"/>
    <property type="molecule type" value="Genomic_DNA"/>
</dbReference>
<gene>
    <name evidence="1" type="ORF">AYBTSS11_LOCUS12206</name>
</gene>
<dbReference type="Proteomes" id="UP001189624">
    <property type="component" value="Chromosome 3"/>
</dbReference>
<protein>
    <submittedName>
        <fullName evidence="1">Uncharacterized protein</fullName>
    </submittedName>
</protein>
<feature type="non-terminal residue" evidence="1">
    <location>
        <position position="1"/>
    </location>
</feature>
<keyword evidence="2" id="KW-1185">Reference proteome</keyword>
<dbReference type="Gramene" id="rna-AYBTSS11_LOCUS12206">
    <property type="protein sequence ID" value="CAJ1944964.1"/>
    <property type="gene ID" value="gene-AYBTSS11_LOCUS12206"/>
</dbReference>
<evidence type="ECO:0000313" key="2">
    <source>
        <dbReference type="Proteomes" id="UP001189624"/>
    </source>
</evidence>
<reference evidence="1" key="1">
    <citation type="submission" date="2023-10" db="EMBL/GenBank/DDBJ databases">
        <authorList>
            <person name="Domelevo Entfellner J.-B."/>
        </authorList>
    </citation>
    <scope>NUCLEOTIDE SEQUENCE</scope>
</reference>
<accession>A0AA86VXZ5</accession>
<organism evidence="1 2">
    <name type="scientific">Sphenostylis stenocarpa</name>
    <dbReference type="NCBI Taxonomy" id="92480"/>
    <lineage>
        <taxon>Eukaryota</taxon>
        <taxon>Viridiplantae</taxon>
        <taxon>Streptophyta</taxon>
        <taxon>Embryophyta</taxon>
        <taxon>Tracheophyta</taxon>
        <taxon>Spermatophyta</taxon>
        <taxon>Magnoliopsida</taxon>
        <taxon>eudicotyledons</taxon>
        <taxon>Gunneridae</taxon>
        <taxon>Pentapetalae</taxon>
        <taxon>rosids</taxon>
        <taxon>fabids</taxon>
        <taxon>Fabales</taxon>
        <taxon>Fabaceae</taxon>
        <taxon>Papilionoideae</taxon>
        <taxon>50 kb inversion clade</taxon>
        <taxon>NPAAA clade</taxon>
        <taxon>indigoferoid/millettioid clade</taxon>
        <taxon>Phaseoleae</taxon>
        <taxon>Sphenostylis</taxon>
    </lineage>
</organism>
<evidence type="ECO:0000313" key="1">
    <source>
        <dbReference type="EMBL" id="CAJ1944964.1"/>
    </source>
</evidence>
<proteinExistence type="predicted"/>
<feature type="non-terminal residue" evidence="1">
    <location>
        <position position="117"/>
    </location>
</feature>
<sequence>GSLASTSVVSGGDCLPLLSGLCCWLDFKKYYYPYYDSSKFLFGFAWPLREELNRFPSLDLSHHADQKINNVSYNAGEREREVRSCVNADTRITSRQNWNHRGGQDATNRPLVLFRLS</sequence>